<proteinExistence type="predicted"/>
<feature type="compositionally biased region" description="Polar residues" evidence="2">
    <location>
        <begin position="272"/>
        <end position="282"/>
    </location>
</feature>
<evidence type="ECO:0000313" key="3">
    <source>
        <dbReference type="EMBL" id="ELT98464.1"/>
    </source>
</evidence>
<protein>
    <submittedName>
        <fullName evidence="3 4">Uncharacterized protein</fullName>
    </submittedName>
</protein>
<dbReference type="EMBL" id="KB307920">
    <property type="protein sequence ID" value="ELT98464.1"/>
    <property type="molecule type" value="Genomic_DNA"/>
</dbReference>
<dbReference type="PANTHER" id="PTHR35352">
    <property type="entry name" value="COILED-COIL DOMAIN-CONTAINING PROTEIN 150"/>
    <property type="match status" value="1"/>
</dbReference>
<dbReference type="HOGENOM" id="CLU_988905_0_0_1"/>
<dbReference type="OMA" id="AELDEWQ"/>
<keyword evidence="5" id="KW-1185">Reference proteome</keyword>
<feature type="coiled-coil region" evidence="1">
    <location>
        <begin position="23"/>
        <end position="57"/>
    </location>
</feature>
<reference evidence="3 5" key="2">
    <citation type="journal article" date="2013" name="Nature">
        <title>Insights into bilaterian evolution from three spiralian genomes.</title>
        <authorList>
            <person name="Simakov O."/>
            <person name="Marletaz F."/>
            <person name="Cho S.J."/>
            <person name="Edsinger-Gonzales E."/>
            <person name="Havlak P."/>
            <person name="Hellsten U."/>
            <person name="Kuo D.H."/>
            <person name="Larsson T."/>
            <person name="Lv J."/>
            <person name="Arendt D."/>
            <person name="Savage R."/>
            <person name="Osoegawa K."/>
            <person name="de Jong P."/>
            <person name="Grimwood J."/>
            <person name="Chapman J.A."/>
            <person name="Shapiro H."/>
            <person name="Aerts A."/>
            <person name="Otillar R.P."/>
            <person name="Terry A.Y."/>
            <person name="Boore J.L."/>
            <person name="Grigoriev I.V."/>
            <person name="Lindberg D.R."/>
            <person name="Seaver E.C."/>
            <person name="Weisblat D.A."/>
            <person name="Putnam N.H."/>
            <person name="Rokhsar D.S."/>
        </authorList>
    </citation>
    <scope>NUCLEOTIDE SEQUENCE</scope>
    <source>
        <strain evidence="3 5">I ESC-2004</strain>
    </source>
</reference>
<organism evidence="3">
    <name type="scientific">Capitella teleta</name>
    <name type="common">Polychaete worm</name>
    <dbReference type="NCBI Taxonomy" id="283909"/>
    <lineage>
        <taxon>Eukaryota</taxon>
        <taxon>Metazoa</taxon>
        <taxon>Spiralia</taxon>
        <taxon>Lophotrochozoa</taxon>
        <taxon>Annelida</taxon>
        <taxon>Polychaeta</taxon>
        <taxon>Sedentaria</taxon>
        <taxon>Scolecida</taxon>
        <taxon>Capitellidae</taxon>
        <taxon>Capitella</taxon>
    </lineage>
</organism>
<dbReference type="InterPro" id="IPR038807">
    <property type="entry name" value="CCDC150"/>
</dbReference>
<feature type="non-terminal residue" evidence="3">
    <location>
        <position position="1"/>
    </location>
</feature>
<dbReference type="OrthoDB" id="416454at2759"/>
<accession>R7TXK2</accession>
<dbReference type="STRING" id="283909.R7TXK2"/>
<sequence>KVQNLERGLSECRSDNKSLASTLESVMQSHAQLQSNMENIQSELGRKDAQLDQMTTDKTELDNLSQKTKKELESMGDKLSSFEDLEMQMVQPLKKALNECKADNAELASSMEALLRSNTTLQETAEKAQNEVSQKKHLLESVNKARDQDSKQHRSEMRIQKERIENLKRQLLKARDSTSKKSNQELNDVRRQLEESLSKNGSLSRANTELRHKITEQDLQLKEQRDKVSRLQGQVDHFGRVRKKHEESLSSVEDFKERLTDLERTKNEYVQKNKQQVSSCRT</sequence>
<dbReference type="PANTHER" id="PTHR35352:SF1">
    <property type="entry name" value="COILED-COIL DOMAIN-CONTAINING PROTEIN 150"/>
    <property type="match status" value="1"/>
</dbReference>
<name>R7TXK2_CAPTE</name>
<gene>
    <name evidence="3" type="ORF">CAPTEDRAFT_74809</name>
</gene>
<evidence type="ECO:0000256" key="2">
    <source>
        <dbReference type="SAM" id="MobiDB-lite"/>
    </source>
</evidence>
<reference evidence="5" key="1">
    <citation type="submission" date="2012-12" db="EMBL/GenBank/DDBJ databases">
        <authorList>
            <person name="Hellsten U."/>
            <person name="Grimwood J."/>
            <person name="Chapman J.A."/>
            <person name="Shapiro H."/>
            <person name="Aerts A."/>
            <person name="Otillar R.P."/>
            <person name="Terry A.Y."/>
            <person name="Boore J.L."/>
            <person name="Simakov O."/>
            <person name="Marletaz F."/>
            <person name="Cho S.-J."/>
            <person name="Edsinger-Gonzales E."/>
            <person name="Havlak P."/>
            <person name="Kuo D.-H."/>
            <person name="Larsson T."/>
            <person name="Lv J."/>
            <person name="Arendt D."/>
            <person name="Savage R."/>
            <person name="Osoegawa K."/>
            <person name="de Jong P."/>
            <person name="Lindberg D.R."/>
            <person name="Seaver E.C."/>
            <person name="Weisblat D.A."/>
            <person name="Putnam N.H."/>
            <person name="Grigoriev I.V."/>
            <person name="Rokhsar D.S."/>
        </authorList>
    </citation>
    <scope>NUCLEOTIDE SEQUENCE</scope>
    <source>
        <strain evidence="5">I ESC-2004</strain>
    </source>
</reference>
<dbReference type="AlphaFoldDB" id="R7TXK2"/>
<feature type="region of interest" description="Disordered" evidence="2">
    <location>
        <begin position="263"/>
        <end position="282"/>
    </location>
</feature>
<feature type="non-terminal residue" evidence="3">
    <location>
        <position position="282"/>
    </location>
</feature>
<dbReference type="Proteomes" id="UP000014760">
    <property type="component" value="Unassembled WGS sequence"/>
</dbReference>
<evidence type="ECO:0000256" key="1">
    <source>
        <dbReference type="SAM" id="Coils"/>
    </source>
</evidence>
<dbReference type="FunCoup" id="R7TXK2">
    <property type="interactions" value="9"/>
</dbReference>
<reference evidence="4" key="3">
    <citation type="submission" date="2015-06" db="UniProtKB">
        <authorList>
            <consortium name="EnsemblMetazoa"/>
        </authorList>
    </citation>
    <scope>IDENTIFICATION</scope>
</reference>
<dbReference type="EMBL" id="AMQN01002052">
    <property type="status" value="NOT_ANNOTATED_CDS"/>
    <property type="molecule type" value="Genomic_DNA"/>
</dbReference>
<evidence type="ECO:0000313" key="4">
    <source>
        <dbReference type="EnsemblMetazoa" id="CapteP74809"/>
    </source>
</evidence>
<evidence type="ECO:0000313" key="5">
    <source>
        <dbReference type="Proteomes" id="UP000014760"/>
    </source>
</evidence>
<keyword evidence="1" id="KW-0175">Coiled coil</keyword>
<feature type="region of interest" description="Disordered" evidence="2">
    <location>
        <begin position="124"/>
        <end position="157"/>
    </location>
</feature>
<dbReference type="EnsemblMetazoa" id="CapteT74809">
    <property type="protein sequence ID" value="CapteP74809"/>
    <property type="gene ID" value="CapteG74809"/>
</dbReference>